<proteinExistence type="predicted"/>
<evidence type="ECO:0000313" key="1">
    <source>
        <dbReference type="EMBL" id="CAD6562176.1"/>
    </source>
</evidence>
<evidence type="ECO:0008006" key="3">
    <source>
        <dbReference type="Google" id="ProtNLM"/>
    </source>
</evidence>
<dbReference type="EMBL" id="CAJHCQ010000045">
    <property type="protein sequence ID" value="CAD6562176.1"/>
    <property type="molecule type" value="Genomic_DNA"/>
</dbReference>
<dbReference type="InterPro" id="IPR022519">
    <property type="entry name" value="Gloeo/Verruco_rpt"/>
</dbReference>
<dbReference type="RefSeq" id="WP_201701092.1">
    <property type="nucleotide sequence ID" value="NZ_CAJHCQ010000045.1"/>
</dbReference>
<reference evidence="1 2" key="1">
    <citation type="submission" date="2020-10" db="EMBL/GenBank/DDBJ databases">
        <authorList>
            <person name="Peeters C."/>
        </authorList>
    </citation>
    <scope>NUCLEOTIDE SEQUENCE [LARGE SCALE GENOMIC DNA]</scope>
    <source>
        <strain evidence="1 2">LMG 27952</strain>
    </source>
</reference>
<accession>A0ABM8PBT1</accession>
<protein>
    <recommendedName>
        <fullName evidence="3">Beta-propeller repeat-containing protein</fullName>
    </recommendedName>
</protein>
<dbReference type="NCBIfam" id="TIGR03803">
    <property type="entry name" value="Gloeo_Verruco"/>
    <property type="match status" value="2"/>
</dbReference>
<dbReference type="Gene3D" id="2.130.10.10">
    <property type="entry name" value="YVTN repeat-like/Quinoprotein amine dehydrogenase"/>
    <property type="match status" value="1"/>
</dbReference>
<dbReference type="Proteomes" id="UP000656319">
    <property type="component" value="Unassembled WGS sequence"/>
</dbReference>
<dbReference type="InterPro" id="IPR015943">
    <property type="entry name" value="WD40/YVTN_repeat-like_dom_sf"/>
</dbReference>
<evidence type="ECO:0000313" key="2">
    <source>
        <dbReference type="Proteomes" id="UP000656319"/>
    </source>
</evidence>
<keyword evidence="2" id="KW-1185">Reference proteome</keyword>
<gene>
    <name evidence="1" type="ORF">LMG27952_07701</name>
</gene>
<organism evidence="1 2">
    <name type="scientific">Paraburkholderia hiiakae</name>
    <dbReference type="NCBI Taxonomy" id="1081782"/>
    <lineage>
        <taxon>Bacteria</taxon>
        <taxon>Pseudomonadati</taxon>
        <taxon>Pseudomonadota</taxon>
        <taxon>Betaproteobacteria</taxon>
        <taxon>Burkholderiales</taxon>
        <taxon>Burkholderiaceae</taxon>
        <taxon>Paraburkholderia</taxon>
    </lineage>
</organism>
<dbReference type="SUPFAM" id="SSF63829">
    <property type="entry name" value="Calcium-dependent phosphotriesterase"/>
    <property type="match status" value="1"/>
</dbReference>
<name>A0ABM8PBT1_9BURK</name>
<sequence>MNLDGAGPKSALVVGSDGALYGTAYTGGDTLGSIFSIDLQGNFTVLHVFAPTTSTQADGASPTNALVLGQDGALYGTTSTGGANGLGCVFKITNSGAFSIIHSFARSDGQLPGQLVVDSTTGALIGTTFNGGSDVTQSFGTGYTGNGVIFRIVP</sequence>
<comment type="caution">
    <text evidence="1">The sequence shown here is derived from an EMBL/GenBank/DDBJ whole genome shotgun (WGS) entry which is preliminary data.</text>
</comment>